<keyword evidence="1" id="KW-0812">Transmembrane</keyword>
<keyword evidence="1" id="KW-0472">Membrane</keyword>
<organism evidence="2">
    <name type="scientific">Chenopodium album</name>
    <name type="common">Fat hen</name>
    <dbReference type="NCBI Taxonomy" id="3559"/>
    <lineage>
        <taxon>Eukaryota</taxon>
        <taxon>Viridiplantae</taxon>
        <taxon>Streptophyta</taxon>
        <taxon>Embryophyta</taxon>
        <taxon>Tracheophyta</taxon>
        <taxon>Spermatophyta</taxon>
        <taxon>Magnoliopsida</taxon>
        <taxon>eudicotyledons</taxon>
        <taxon>Gunneridae</taxon>
        <taxon>Pentapetalae</taxon>
        <taxon>Caryophyllales</taxon>
        <taxon>Chenopodiaceae</taxon>
        <taxon>Chenopodioideae</taxon>
        <taxon>Atripliceae</taxon>
        <taxon>Chenopodium</taxon>
    </lineage>
</organism>
<feature type="transmembrane region" description="Helical" evidence="1">
    <location>
        <begin position="125"/>
        <end position="142"/>
    </location>
</feature>
<evidence type="ECO:0000313" key="2">
    <source>
        <dbReference type="EMBL" id="ATL76598.1"/>
    </source>
</evidence>
<name>A0A291S841_CHEAL</name>
<gene>
    <name evidence="2" type="primary">ndhG</name>
</gene>
<reference evidence="2" key="1">
    <citation type="submission" date="2017-06" db="EMBL/GenBank/DDBJ databases">
        <title>Complete Chloroplast Genome Sequence of Chenopodium album.</title>
        <authorList>
            <person name="Jashmi R.K."/>
            <person name="Thongam B."/>
        </authorList>
    </citation>
    <scope>NUCLEOTIDE SEQUENCE</scope>
    <source>
        <tissue evidence="2">Leaf</tissue>
    </source>
</reference>
<keyword evidence="2" id="KW-0934">Plastid</keyword>
<dbReference type="AlphaFoldDB" id="A0A291S841"/>
<protein>
    <submittedName>
        <fullName evidence="2">NADH dehydrogenase subunit 6</fullName>
    </submittedName>
</protein>
<sequence length="143" mass="17423">MHDFLLFLGWVLYGLGVYYLPIPFFRPFRWDWFLCVYLYSIFQTPILLLHNSLFMWELMYSYFLCSMAQNMTKSFICGLLGTGLLHWFVVFLFHLLLLIRPGMVLFGLQNQTRFNKIMLVNKLEFIYQPIFFFHLNHFIFFIL</sequence>
<accession>A0A291S841</accession>
<evidence type="ECO:0000256" key="1">
    <source>
        <dbReference type="SAM" id="Phobius"/>
    </source>
</evidence>
<feature type="transmembrane region" description="Helical" evidence="1">
    <location>
        <begin position="7"/>
        <end position="25"/>
    </location>
</feature>
<feature type="transmembrane region" description="Helical" evidence="1">
    <location>
        <begin position="37"/>
        <end position="63"/>
    </location>
</feature>
<keyword evidence="1" id="KW-1133">Transmembrane helix</keyword>
<proteinExistence type="predicted"/>
<feature type="transmembrane region" description="Helical" evidence="1">
    <location>
        <begin position="75"/>
        <end position="99"/>
    </location>
</feature>
<geneLocation type="plastid" evidence="2"/>
<dbReference type="EMBL" id="MF418659">
    <property type="protein sequence ID" value="ATL76598.1"/>
    <property type="molecule type" value="Genomic_DNA"/>
</dbReference>